<evidence type="ECO:0000256" key="5">
    <source>
        <dbReference type="ARBA" id="ARBA00023136"/>
    </source>
</evidence>
<dbReference type="OMA" id="TGWTLSM"/>
<evidence type="ECO:0000259" key="6">
    <source>
        <dbReference type="PROSITE" id="PS50850"/>
    </source>
</evidence>
<keyword evidence="4" id="KW-1133">Transmembrane helix</keyword>
<dbReference type="OrthoDB" id="9814303at2"/>
<evidence type="ECO:0000256" key="1">
    <source>
        <dbReference type="ARBA" id="ARBA00004651"/>
    </source>
</evidence>
<dbReference type="GO" id="GO:0005886">
    <property type="term" value="C:plasma membrane"/>
    <property type="evidence" value="ECO:0007669"/>
    <property type="project" value="UniProtKB-SubCell"/>
</dbReference>
<dbReference type="GeneID" id="1190449"/>
<dbReference type="PRINTS" id="PR01035">
    <property type="entry name" value="TCRTETA"/>
</dbReference>
<evidence type="ECO:0000256" key="3">
    <source>
        <dbReference type="ARBA" id="ARBA00022692"/>
    </source>
</evidence>
<feature type="domain" description="Major facilitator superfamily (MFS) profile" evidence="6">
    <location>
        <begin position="3"/>
        <end position="379"/>
    </location>
</feature>
<dbReference type="InterPro" id="IPR036259">
    <property type="entry name" value="MFS_trans_sf"/>
</dbReference>
<evidence type="ECO:0000256" key="4">
    <source>
        <dbReference type="ARBA" id="ARBA00022989"/>
    </source>
</evidence>
<dbReference type="SUPFAM" id="SSF103473">
    <property type="entry name" value="MFS general substrate transporter"/>
    <property type="match status" value="1"/>
</dbReference>
<protein>
    <submittedName>
        <fullName evidence="7">MFS transporter</fullName>
    </submittedName>
</protein>
<dbReference type="InterPro" id="IPR001958">
    <property type="entry name" value="Tet-R_TetA/multi-R_MdtG-like"/>
</dbReference>
<dbReference type="PANTHER" id="PTHR43124">
    <property type="entry name" value="PURINE EFFLUX PUMP PBUE"/>
    <property type="match status" value="1"/>
</dbReference>
<dbReference type="GO" id="GO:0022857">
    <property type="term" value="F:transmembrane transporter activity"/>
    <property type="evidence" value="ECO:0007669"/>
    <property type="project" value="InterPro"/>
</dbReference>
<evidence type="ECO:0000256" key="2">
    <source>
        <dbReference type="ARBA" id="ARBA00022475"/>
    </source>
</evidence>
<gene>
    <name evidence="7" type="ORF">CA163_03405</name>
</gene>
<dbReference type="PANTHER" id="PTHR43124:SF3">
    <property type="entry name" value="CHLORAMPHENICOL EFFLUX PUMP RV0191"/>
    <property type="match status" value="1"/>
</dbReference>
<dbReference type="STRING" id="670.ACZ92_08420"/>
<proteinExistence type="predicted"/>
<dbReference type="InterPro" id="IPR050189">
    <property type="entry name" value="MFS_Efflux_Transporters"/>
</dbReference>
<dbReference type="Gene3D" id="1.20.1250.20">
    <property type="entry name" value="MFS general substrate transporter like domains"/>
    <property type="match status" value="1"/>
</dbReference>
<accession>A0A0L8SNZ9</accession>
<dbReference type="RefSeq" id="WP_005459547.1">
    <property type="nucleotide sequence ID" value="NZ_CANUHV010000009.1"/>
</dbReference>
<dbReference type="Pfam" id="PF07690">
    <property type="entry name" value="MFS_1"/>
    <property type="match status" value="1"/>
</dbReference>
<dbReference type="Proteomes" id="UP000214596">
    <property type="component" value="Unassembled WGS sequence"/>
</dbReference>
<keyword evidence="3" id="KW-0812">Transmembrane</keyword>
<evidence type="ECO:0000313" key="7">
    <source>
        <dbReference type="EMBL" id="OXE34222.1"/>
    </source>
</evidence>
<comment type="subcellular location">
    <subcellularLocation>
        <location evidence="1">Cell membrane</location>
        <topology evidence="1">Multi-pass membrane protein</topology>
    </subcellularLocation>
</comment>
<dbReference type="EMBL" id="NIXT01000102">
    <property type="protein sequence ID" value="OXE34222.1"/>
    <property type="molecule type" value="Genomic_DNA"/>
</dbReference>
<reference evidence="7 8" key="1">
    <citation type="journal article" date="2017" name="Appl. Environ. Microbiol.">
        <title>Parallel evolution of two clades of a major Atlantic endemic Vibrio parahaemolyticus pathogen lineage by independent acquisition of related pathogenicity islands.</title>
        <authorList>
            <person name="Xu F."/>
            <person name="Gonzalez-Escalona N."/>
            <person name="Drees K.P."/>
            <person name="Sebra R.P."/>
            <person name="Cooper V.S."/>
            <person name="Jones S.H."/>
            <person name="Whistler C.A."/>
        </authorList>
    </citation>
    <scope>NUCLEOTIDE SEQUENCE [LARGE SCALE GENOMIC DNA]</scope>
    <source>
        <strain evidence="7 8">MAVP-3</strain>
    </source>
</reference>
<dbReference type="InterPro" id="IPR020846">
    <property type="entry name" value="MFS_dom"/>
</dbReference>
<name>A0A0L8SNZ9_VIBPH</name>
<dbReference type="PROSITE" id="PS50850">
    <property type="entry name" value="MFS"/>
    <property type="match status" value="1"/>
</dbReference>
<sequence length="385" mass="40572">MIQSIALFLIAFLVGADELLLGSILEPIGGDLGVPPSQVTLFITAYSLAIAFCAPYLGRWSDRVGRLRLMLPACFVFGISSILTGLVGQFEWALVTRVVTGIASAGMLPIAFALAGDAKGGRSMRQIVMVQAGLTLGMITSPAIGALITQLLSWRAAFIILGMAALAVGALVWGCMREPHDQNERLMTLPPVIEAFRLPGALGAIAAMCFGLGGGIGVFNLIGLNMRDVAGLSISWIGMMYAALGIVSVLGNLLTTRASHRLGSGRAVMRIALMVCMPCSIWVFACGASQFVAYLPILAIWSLAGGIGSPALQAYIASLSDEYRGVLMSSAMSMMHFGVAIWSALAGFAYDVGSEWVAVLAVLLFGFAIAALKPIQETEQLQRYS</sequence>
<evidence type="ECO:0000313" key="8">
    <source>
        <dbReference type="Proteomes" id="UP000214596"/>
    </source>
</evidence>
<comment type="caution">
    <text evidence="7">The sequence shown here is derived from an EMBL/GenBank/DDBJ whole genome shotgun (WGS) entry which is preliminary data.</text>
</comment>
<keyword evidence="5" id="KW-0472">Membrane</keyword>
<dbReference type="CDD" id="cd17324">
    <property type="entry name" value="MFS_NepI_like"/>
    <property type="match status" value="1"/>
</dbReference>
<keyword evidence="2" id="KW-1003">Cell membrane</keyword>
<organism evidence="7 8">
    <name type="scientific">Vibrio parahaemolyticus</name>
    <dbReference type="NCBI Taxonomy" id="670"/>
    <lineage>
        <taxon>Bacteria</taxon>
        <taxon>Pseudomonadati</taxon>
        <taxon>Pseudomonadota</taxon>
        <taxon>Gammaproteobacteria</taxon>
        <taxon>Vibrionales</taxon>
        <taxon>Vibrionaceae</taxon>
        <taxon>Vibrio</taxon>
    </lineage>
</organism>
<dbReference type="AlphaFoldDB" id="A0A0L8SNZ9"/>
<dbReference type="InterPro" id="IPR011701">
    <property type="entry name" value="MFS"/>
</dbReference>